<gene>
    <name evidence="2" type="ORF">AAFF_G00060800</name>
</gene>
<evidence type="ECO:0000256" key="1">
    <source>
        <dbReference type="SAM" id="MobiDB-lite"/>
    </source>
</evidence>
<feature type="region of interest" description="Disordered" evidence="1">
    <location>
        <begin position="45"/>
        <end position="80"/>
    </location>
</feature>
<name>A0AAD7WE27_9TELE</name>
<proteinExistence type="predicted"/>
<organism evidence="2 3">
    <name type="scientific">Aldrovandia affinis</name>
    <dbReference type="NCBI Taxonomy" id="143900"/>
    <lineage>
        <taxon>Eukaryota</taxon>
        <taxon>Metazoa</taxon>
        <taxon>Chordata</taxon>
        <taxon>Craniata</taxon>
        <taxon>Vertebrata</taxon>
        <taxon>Euteleostomi</taxon>
        <taxon>Actinopterygii</taxon>
        <taxon>Neopterygii</taxon>
        <taxon>Teleostei</taxon>
        <taxon>Notacanthiformes</taxon>
        <taxon>Halosauridae</taxon>
        <taxon>Aldrovandia</taxon>
    </lineage>
</organism>
<feature type="compositionally biased region" description="Basic and acidic residues" evidence="1">
    <location>
        <begin position="45"/>
        <end position="65"/>
    </location>
</feature>
<reference evidence="2" key="1">
    <citation type="journal article" date="2023" name="Science">
        <title>Genome structures resolve the early diversification of teleost fishes.</title>
        <authorList>
            <person name="Parey E."/>
            <person name="Louis A."/>
            <person name="Montfort J."/>
            <person name="Bouchez O."/>
            <person name="Roques C."/>
            <person name="Iampietro C."/>
            <person name="Lluch J."/>
            <person name="Castinel A."/>
            <person name="Donnadieu C."/>
            <person name="Desvignes T."/>
            <person name="Floi Bucao C."/>
            <person name="Jouanno E."/>
            <person name="Wen M."/>
            <person name="Mejri S."/>
            <person name="Dirks R."/>
            <person name="Jansen H."/>
            <person name="Henkel C."/>
            <person name="Chen W.J."/>
            <person name="Zahm M."/>
            <person name="Cabau C."/>
            <person name="Klopp C."/>
            <person name="Thompson A.W."/>
            <person name="Robinson-Rechavi M."/>
            <person name="Braasch I."/>
            <person name="Lecointre G."/>
            <person name="Bobe J."/>
            <person name="Postlethwait J.H."/>
            <person name="Berthelot C."/>
            <person name="Roest Crollius H."/>
            <person name="Guiguen Y."/>
        </authorList>
    </citation>
    <scope>NUCLEOTIDE SEQUENCE</scope>
    <source>
        <strain evidence="2">NC1722</strain>
    </source>
</reference>
<keyword evidence="3" id="KW-1185">Reference proteome</keyword>
<dbReference type="AlphaFoldDB" id="A0AAD7WE27"/>
<accession>A0AAD7WE27</accession>
<comment type="caution">
    <text evidence="2">The sequence shown here is derived from an EMBL/GenBank/DDBJ whole genome shotgun (WGS) entry which is preliminary data.</text>
</comment>
<feature type="region of interest" description="Disordered" evidence="1">
    <location>
        <begin position="1"/>
        <end position="21"/>
    </location>
</feature>
<evidence type="ECO:0000313" key="3">
    <source>
        <dbReference type="Proteomes" id="UP001221898"/>
    </source>
</evidence>
<dbReference type="Proteomes" id="UP001221898">
    <property type="component" value="Unassembled WGS sequence"/>
</dbReference>
<dbReference type="EMBL" id="JAINUG010000137">
    <property type="protein sequence ID" value="KAJ8393358.1"/>
    <property type="molecule type" value="Genomic_DNA"/>
</dbReference>
<protein>
    <submittedName>
        <fullName evidence="2">Uncharacterized protein</fullName>
    </submittedName>
</protein>
<sequence>MLGISEVRTDGSSRKASFSAPQIRFGSAESNPFWLSQFISRELNGDRAEGGGDPRAEGVGKDNKRTAKQTGASAGVRRIRARRRRTAAPCSWHLSAFTGIWHLSAACAILRGAERGARRLGRPSPLVRPRTRR</sequence>
<evidence type="ECO:0000313" key="2">
    <source>
        <dbReference type="EMBL" id="KAJ8393358.1"/>
    </source>
</evidence>